<dbReference type="InterPro" id="IPR001734">
    <property type="entry name" value="Na/solute_symporter"/>
</dbReference>
<feature type="transmembrane region" description="Helical" evidence="13">
    <location>
        <begin position="474"/>
        <end position="495"/>
    </location>
</feature>
<feature type="transmembrane region" description="Helical" evidence="13">
    <location>
        <begin position="404"/>
        <end position="422"/>
    </location>
</feature>
<feature type="transmembrane region" description="Helical" evidence="13">
    <location>
        <begin position="156"/>
        <end position="180"/>
    </location>
</feature>
<dbReference type="Pfam" id="PF00474">
    <property type="entry name" value="SSF"/>
    <property type="match status" value="2"/>
</dbReference>
<keyword evidence="9 13" id="KW-0472">Membrane</keyword>
<keyword evidence="6 13" id="KW-1133">Transmembrane helix</keyword>
<dbReference type="CDD" id="cd11492">
    <property type="entry name" value="SLC5sbd_NIS-SMVT"/>
    <property type="match status" value="1"/>
</dbReference>
<dbReference type="OrthoDB" id="196131at2759"/>
<name>A0A482V9R7_ASBVE</name>
<evidence type="ECO:0000256" key="9">
    <source>
        <dbReference type="ARBA" id="ARBA00023136"/>
    </source>
</evidence>
<dbReference type="GO" id="GO:0005886">
    <property type="term" value="C:plasma membrane"/>
    <property type="evidence" value="ECO:0007669"/>
    <property type="project" value="UniProtKB-SubCell"/>
</dbReference>
<dbReference type="PANTHER" id="PTHR42985">
    <property type="entry name" value="SODIUM-COUPLED MONOCARBOXYLATE TRANSPORTER"/>
    <property type="match status" value="1"/>
</dbReference>
<evidence type="ECO:0000256" key="2">
    <source>
        <dbReference type="ARBA" id="ARBA00006434"/>
    </source>
</evidence>
<keyword evidence="10" id="KW-0739">Sodium transport</keyword>
<feature type="transmembrane region" description="Helical" evidence="13">
    <location>
        <begin position="12"/>
        <end position="32"/>
    </location>
</feature>
<evidence type="ECO:0000256" key="12">
    <source>
        <dbReference type="SAM" id="MobiDB-lite"/>
    </source>
</evidence>
<proteinExistence type="inferred from homology"/>
<dbReference type="Proteomes" id="UP000292052">
    <property type="component" value="Unassembled WGS sequence"/>
</dbReference>
<dbReference type="InterPro" id="IPR038377">
    <property type="entry name" value="Na/Glc_symporter_sf"/>
</dbReference>
<dbReference type="GO" id="GO:0015293">
    <property type="term" value="F:symporter activity"/>
    <property type="evidence" value="ECO:0007669"/>
    <property type="project" value="TreeGrafter"/>
</dbReference>
<feature type="transmembrane region" description="Helical" evidence="13">
    <location>
        <begin position="240"/>
        <end position="263"/>
    </location>
</feature>
<evidence type="ECO:0000256" key="6">
    <source>
        <dbReference type="ARBA" id="ARBA00022989"/>
    </source>
</evidence>
<comment type="similarity">
    <text evidence="2 11">Belongs to the sodium:solute symporter (SSF) (TC 2.A.21) family.</text>
</comment>
<gene>
    <name evidence="14" type="ORF">BDFB_008718</name>
</gene>
<feature type="transmembrane region" description="Helical" evidence="13">
    <location>
        <begin position="200"/>
        <end position="219"/>
    </location>
</feature>
<comment type="subcellular location">
    <subcellularLocation>
        <location evidence="1">Cell membrane</location>
        <topology evidence="1">Multi-pass membrane protein</topology>
    </subcellularLocation>
</comment>
<keyword evidence="15" id="KW-1185">Reference proteome</keyword>
<feature type="transmembrane region" description="Helical" evidence="13">
    <location>
        <begin position="345"/>
        <end position="369"/>
    </location>
</feature>
<protein>
    <submittedName>
        <fullName evidence="14">Sodium-coupled monocarboxylate transporter 1</fullName>
    </submittedName>
</protein>
<organism evidence="14 15">
    <name type="scientific">Asbolus verrucosus</name>
    <name type="common">Desert ironclad beetle</name>
    <dbReference type="NCBI Taxonomy" id="1661398"/>
    <lineage>
        <taxon>Eukaryota</taxon>
        <taxon>Metazoa</taxon>
        <taxon>Ecdysozoa</taxon>
        <taxon>Arthropoda</taxon>
        <taxon>Hexapoda</taxon>
        <taxon>Insecta</taxon>
        <taxon>Pterygota</taxon>
        <taxon>Neoptera</taxon>
        <taxon>Endopterygota</taxon>
        <taxon>Coleoptera</taxon>
        <taxon>Polyphaga</taxon>
        <taxon>Cucujiformia</taxon>
        <taxon>Tenebrionidae</taxon>
        <taxon>Pimeliinae</taxon>
        <taxon>Asbolus</taxon>
    </lineage>
</organism>
<feature type="transmembrane region" description="Helical" evidence="13">
    <location>
        <begin position="57"/>
        <end position="75"/>
    </location>
</feature>
<dbReference type="EMBL" id="QDEB01123652">
    <property type="protein sequence ID" value="RZB39974.1"/>
    <property type="molecule type" value="Genomic_DNA"/>
</dbReference>
<sequence length="564" mass="62426">MKKIVYRFGVVDYVVFGGMLLLSALTGVYIAWRNRAKRNEPDRLKDYLTGNKKLKSFPVAMSLIASYISGITMIGTPAEIYNFGTQYWMVIFAMCFSGLIVATVYLPVFTTLEVCSSYEYLEIRFHKVLRSIASFFFLFDEGGLKAVVYTDTWQTIVMFISLMVVVVVGIVDLGGFATIVHRAYEGERMQPLNPSMYERYTIFSVLIGGCTYWTSFNAVNQTMVQRYLSLPTIKKAKFSISIFTVGVVFFISLCCFAGILMYATYYKCDPLAAQRITTDDQLLPLYVMETAGHLHGIPGLFIAGVFGAALRFSLSVVLNSTAIVLLEDFFRGLCHIDLSERIATIIAKVIITTLGVAAVALVFVIELIGAGVFEVATTLSAIAAGTMFGVFSLGMLIPWANTKGAIAGAVGGFLMSGITAYGRQAMIAQKYVVAHELPVSIEKCEEIYGIKNLTLPEVIYPDESNVFPLFRLSYLWVTPIGVASTMIVGIIVSFLTGKTDIRYLDPELISPISQWMLPKEAQNYAGTAIKKVKHQRLLGSDQGLLPSQPVDLNDMRDQERSDDR</sequence>
<dbReference type="PROSITE" id="PS50283">
    <property type="entry name" value="NA_SOLUT_SYMP_3"/>
    <property type="match status" value="1"/>
</dbReference>
<keyword evidence="3" id="KW-0813">Transport</keyword>
<feature type="transmembrane region" description="Helical" evidence="13">
    <location>
        <begin position="87"/>
        <end position="108"/>
    </location>
</feature>
<evidence type="ECO:0000313" key="15">
    <source>
        <dbReference type="Proteomes" id="UP000292052"/>
    </source>
</evidence>
<keyword evidence="4" id="KW-1003">Cell membrane</keyword>
<evidence type="ECO:0000256" key="13">
    <source>
        <dbReference type="SAM" id="Phobius"/>
    </source>
</evidence>
<evidence type="ECO:0000256" key="11">
    <source>
        <dbReference type="RuleBase" id="RU362091"/>
    </source>
</evidence>
<accession>A0A482V9R7</accession>
<feature type="region of interest" description="Disordered" evidence="12">
    <location>
        <begin position="541"/>
        <end position="564"/>
    </location>
</feature>
<keyword evidence="8" id="KW-0406">Ion transport</keyword>
<feature type="compositionally biased region" description="Basic and acidic residues" evidence="12">
    <location>
        <begin position="553"/>
        <end position="564"/>
    </location>
</feature>
<evidence type="ECO:0000256" key="3">
    <source>
        <dbReference type="ARBA" id="ARBA00022448"/>
    </source>
</evidence>
<dbReference type="GO" id="GO:0006814">
    <property type="term" value="P:sodium ion transport"/>
    <property type="evidence" value="ECO:0007669"/>
    <property type="project" value="UniProtKB-KW"/>
</dbReference>
<dbReference type="PANTHER" id="PTHR42985:SF41">
    <property type="entry name" value="GH19970P-RELATED"/>
    <property type="match status" value="1"/>
</dbReference>
<evidence type="ECO:0000256" key="8">
    <source>
        <dbReference type="ARBA" id="ARBA00023065"/>
    </source>
</evidence>
<reference evidence="14 15" key="1">
    <citation type="submission" date="2017-03" db="EMBL/GenBank/DDBJ databases">
        <title>Genome of the blue death feigning beetle - Asbolus verrucosus.</title>
        <authorList>
            <person name="Rider S.D."/>
        </authorList>
    </citation>
    <scope>NUCLEOTIDE SEQUENCE [LARGE SCALE GENOMIC DNA]</scope>
    <source>
        <strain evidence="14">Butters</strain>
        <tissue evidence="14">Head and leg muscle</tissue>
    </source>
</reference>
<keyword evidence="5 13" id="KW-0812">Transmembrane</keyword>
<feature type="transmembrane region" description="Helical" evidence="13">
    <location>
        <begin position="375"/>
        <end position="397"/>
    </location>
</feature>
<keyword evidence="7" id="KW-0915">Sodium</keyword>
<comment type="caution">
    <text evidence="14">The sequence shown here is derived from an EMBL/GenBank/DDBJ whole genome shotgun (WGS) entry which is preliminary data.</text>
</comment>
<evidence type="ECO:0000313" key="14">
    <source>
        <dbReference type="EMBL" id="RZB39974.1"/>
    </source>
</evidence>
<dbReference type="Gene3D" id="1.20.1730.10">
    <property type="entry name" value="Sodium/glucose cotransporter"/>
    <property type="match status" value="2"/>
</dbReference>
<evidence type="ECO:0000256" key="5">
    <source>
        <dbReference type="ARBA" id="ARBA00022692"/>
    </source>
</evidence>
<evidence type="ECO:0000256" key="10">
    <source>
        <dbReference type="ARBA" id="ARBA00023201"/>
    </source>
</evidence>
<feature type="transmembrane region" description="Helical" evidence="13">
    <location>
        <begin position="300"/>
        <end position="325"/>
    </location>
</feature>
<evidence type="ECO:0000256" key="1">
    <source>
        <dbReference type="ARBA" id="ARBA00004651"/>
    </source>
</evidence>
<evidence type="ECO:0000256" key="7">
    <source>
        <dbReference type="ARBA" id="ARBA00023053"/>
    </source>
</evidence>
<evidence type="ECO:0000256" key="4">
    <source>
        <dbReference type="ARBA" id="ARBA00022475"/>
    </source>
</evidence>
<dbReference type="STRING" id="1661398.A0A482V9R7"/>
<dbReference type="InterPro" id="IPR051163">
    <property type="entry name" value="Sodium:Solute_Symporter_SSF"/>
</dbReference>
<dbReference type="AlphaFoldDB" id="A0A482V9R7"/>